<comment type="caution">
    <text evidence="1">The sequence shown here is derived from an EMBL/GenBank/DDBJ whole genome shotgun (WGS) entry which is preliminary data.</text>
</comment>
<dbReference type="Gene3D" id="1.10.260.130">
    <property type="match status" value="1"/>
</dbReference>
<dbReference type="Gene3D" id="3.40.50.1820">
    <property type="entry name" value="alpha/beta hydrolase"/>
    <property type="match status" value="1"/>
</dbReference>
<organism evidence="1 2">
    <name type="scientific">Nocardia puris</name>
    <dbReference type="NCBI Taxonomy" id="208602"/>
    <lineage>
        <taxon>Bacteria</taxon>
        <taxon>Bacillati</taxon>
        <taxon>Actinomycetota</taxon>
        <taxon>Actinomycetes</taxon>
        <taxon>Mycobacteriales</taxon>
        <taxon>Nocardiaceae</taxon>
        <taxon>Nocardia</taxon>
    </lineage>
</organism>
<dbReference type="STRING" id="1210090.GCA_001613185_03440"/>
<evidence type="ECO:0000313" key="1">
    <source>
        <dbReference type="EMBL" id="RBO91773.1"/>
    </source>
</evidence>
<accession>A0A366DNU7</accession>
<dbReference type="Proteomes" id="UP000252586">
    <property type="component" value="Unassembled WGS sequence"/>
</dbReference>
<dbReference type="GO" id="GO:0016042">
    <property type="term" value="P:lipid catabolic process"/>
    <property type="evidence" value="ECO:0007669"/>
    <property type="project" value="InterPro"/>
</dbReference>
<sequence>MAVRTREHRQKVHVRIANLLRLLLISLLICGLCTTPLALADERPSPFQEWIDRTVPPKVVPAAPSPPTGELSPHLAALWRAVLASPTGDPFFDVWPAELDARAPGELVTWRDVTATAAPLAAVPIRRAVQVKFRSTSASGAASFGTATLLIPAAEWTGAGTRPVAVNALPINSLGARCTPSYALAHGLHDKFNAGDFFPPTTWWALSRGYAVLVPDHEGPWMSYAEPVVAGRVVLDAIRAVRGLAPEEFGDSRFAVGGYSGGAIAAYAAAVLLDEYAPDLSGVLVGAATGGLITDYREVARDFNGNMASGILLVVALAMAREHPELLAHLNHLGQWLATSPVRDVCGDSNGPLGVTGIPLEILTDVADPLGSEAAQRIFDHADLMDRKSGAPLYIYHAAHDIWVSGTGSEEFHRRQCALGVPSVRRTVPGEHAIGLFAGFPGAIDWLDARLSGHLPPADC</sequence>
<dbReference type="InterPro" id="IPR005152">
    <property type="entry name" value="Lipase_secreted"/>
</dbReference>
<dbReference type="SUPFAM" id="SSF53474">
    <property type="entry name" value="alpha/beta-Hydrolases"/>
    <property type="match status" value="1"/>
</dbReference>
<reference evidence="1 2" key="1">
    <citation type="submission" date="2018-06" db="EMBL/GenBank/DDBJ databases">
        <title>Genomic Encyclopedia of Type Strains, Phase IV (KMG-IV): sequencing the most valuable type-strain genomes for metagenomic binning, comparative biology and taxonomic classification.</title>
        <authorList>
            <person name="Goeker M."/>
        </authorList>
    </citation>
    <scope>NUCLEOTIDE SEQUENCE [LARGE SCALE GENOMIC DNA]</scope>
    <source>
        <strain evidence="1 2">DSM 44599</strain>
    </source>
</reference>
<proteinExistence type="predicted"/>
<dbReference type="GO" id="GO:0004806">
    <property type="term" value="F:triacylglycerol lipase activity"/>
    <property type="evidence" value="ECO:0007669"/>
    <property type="project" value="InterPro"/>
</dbReference>
<dbReference type="PANTHER" id="PTHR34853">
    <property type="match status" value="1"/>
</dbReference>
<gene>
    <name evidence="1" type="ORF">DFR74_104482</name>
</gene>
<name>A0A366DNU7_9NOCA</name>
<dbReference type="Pfam" id="PF03583">
    <property type="entry name" value="LIP"/>
    <property type="match status" value="1"/>
</dbReference>
<dbReference type="AlphaFoldDB" id="A0A366DNU7"/>
<dbReference type="PANTHER" id="PTHR34853:SF1">
    <property type="entry name" value="LIPASE 5"/>
    <property type="match status" value="1"/>
</dbReference>
<evidence type="ECO:0000313" key="2">
    <source>
        <dbReference type="Proteomes" id="UP000252586"/>
    </source>
</evidence>
<dbReference type="PIRSF" id="PIRSF029171">
    <property type="entry name" value="Esterase_LipA"/>
    <property type="match status" value="1"/>
</dbReference>
<protein>
    <submittedName>
        <fullName evidence="1">Secretory lipase</fullName>
    </submittedName>
</protein>
<dbReference type="EMBL" id="QNRE01000004">
    <property type="protein sequence ID" value="RBO91773.1"/>
    <property type="molecule type" value="Genomic_DNA"/>
</dbReference>
<keyword evidence="2" id="KW-1185">Reference proteome</keyword>
<dbReference type="InterPro" id="IPR029058">
    <property type="entry name" value="AB_hydrolase_fold"/>
</dbReference>